<comment type="caution">
    <text evidence="4">The sequence shown here is derived from an EMBL/GenBank/DDBJ whole genome shotgun (WGS) entry which is preliminary data.</text>
</comment>
<dbReference type="InterPro" id="IPR042099">
    <property type="entry name" value="ANL_N_sf"/>
</dbReference>
<dbReference type="PANTHER" id="PTHR22754:SF32">
    <property type="entry name" value="DISCO-INTERACTING PROTEIN 2"/>
    <property type="match status" value="1"/>
</dbReference>
<evidence type="ECO:0000259" key="3">
    <source>
        <dbReference type="Pfam" id="PF00501"/>
    </source>
</evidence>
<sequence>MKDGQPMKYGLTDAPDLVTLFRDRVAAEPDTEAIAFLADSSDLSGGLVRWSYARLDAEARGRAAWLGEHLPRGSRVLLLHPGGLEFAAALFGCLYAGMIAVPAPLPGRYRHHRRRLAAIAEDSGAAAILTTAKELPEVREWMADVGVAAIPVVAGDEPTDTDPPSLADPVALDRTTTALLQYTSGSTGAPKGVVVRHDQLLFNAAEGMPALRWHGRAGGWLPLYHDMGLNQLIWPLLHGDGCVLMDPIAFVRRPVSWLRLIDAHDINMSFAPNFAFELCVRKVRDEDAAALDLSRWHLAGCGSEPIDPTVLTAFAAKFAVSGFRAEALAPVYGLAEATVYVSGHPGRPPVTHRVDLDALARGAFVPAASDDRQAREVVSCGPPTGACEVRVVDPETREELPEGQLGEIWLRGRSISPGYWRRDDENAEVFGAVTATGEGCHLRTGDLGALYEGELYVHGRIKDMIIVHGRNVYPQDIEQELRAQHPELGKAGVVFGGPGTVVGAEDEASAVVVTHEVSKVPADRLPALAAEIRNTVGREFGISVTAVALLKPGAVLRTTSGKVRRSAMRDLFREGRLTALYQDPQGVKDSHG</sequence>
<dbReference type="GO" id="GO:0016874">
    <property type="term" value="F:ligase activity"/>
    <property type="evidence" value="ECO:0007669"/>
    <property type="project" value="UniProtKB-KW"/>
</dbReference>
<dbReference type="InterPro" id="IPR045851">
    <property type="entry name" value="AMP-bd_C_sf"/>
</dbReference>
<dbReference type="RefSeq" id="WP_344900128.1">
    <property type="nucleotide sequence ID" value="NZ_BAABAS010000015.1"/>
</dbReference>
<accession>A0ABP8CB73</accession>
<dbReference type="EMBL" id="BAABAS010000015">
    <property type="protein sequence ID" value="GAA4236746.1"/>
    <property type="molecule type" value="Genomic_DNA"/>
</dbReference>
<dbReference type="PROSITE" id="PS00455">
    <property type="entry name" value="AMP_BINDING"/>
    <property type="match status" value="1"/>
</dbReference>
<feature type="domain" description="AMP-dependent synthetase/ligase" evidence="3">
    <location>
        <begin position="21"/>
        <end position="420"/>
    </location>
</feature>
<organism evidence="4 5">
    <name type="scientific">Actinomadura meridiana</name>
    <dbReference type="NCBI Taxonomy" id="559626"/>
    <lineage>
        <taxon>Bacteria</taxon>
        <taxon>Bacillati</taxon>
        <taxon>Actinomycetota</taxon>
        <taxon>Actinomycetes</taxon>
        <taxon>Streptosporangiales</taxon>
        <taxon>Thermomonosporaceae</taxon>
        <taxon>Actinomadura</taxon>
    </lineage>
</organism>
<keyword evidence="5" id="KW-1185">Reference proteome</keyword>
<dbReference type="Gene3D" id="3.30.300.30">
    <property type="match status" value="1"/>
</dbReference>
<proteinExistence type="inferred from homology"/>
<dbReference type="CDD" id="cd05931">
    <property type="entry name" value="FAAL"/>
    <property type="match status" value="1"/>
</dbReference>
<dbReference type="Gene3D" id="3.40.50.12780">
    <property type="entry name" value="N-terminal domain of ligase-like"/>
    <property type="match status" value="1"/>
</dbReference>
<dbReference type="InterPro" id="IPR020845">
    <property type="entry name" value="AMP-binding_CS"/>
</dbReference>
<name>A0ABP8CB73_9ACTN</name>
<dbReference type="Pfam" id="PF00501">
    <property type="entry name" value="AMP-binding"/>
    <property type="match status" value="1"/>
</dbReference>
<comment type="similarity">
    <text evidence="1">Belongs to the ATP-dependent AMP-binding enzyme family.</text>
</comment>
<dbReference type="InterPro" id="IPR000873">
    <property type="entry name" value="AMP-dep_synth/lig_dom"/>
</dbReference>
<keyword evidence="2 4" id="KW-0436">Ligase</keyword>
<evidence type="ECO:0000313" key="5">
    <source>
        <dbReference type="Proteomes" id="UP001501710"/>
    </source>
</evidence>
<gene>
    <name evidence="4" type="ORF">GCM10022254_47170</name>
</gene>
<evidence type="ECO:0000256" key="1">
    <source>
        <dbReference type="ARBA" id="ARBA00006432"/>
    </source>
</evidence>
<evidence type="ECO:0000256" key="2">
    <source>
        <dbReference type="ARBA" id="ARBA00022598"/>
    </source>
</evidence>
<reference evidence="5" key="1">
    <citation type="journal article" date="2019" name="Int. J. Syst. Evol. Microbiol.">
        <title>The Global Catalogue of Microorganisms (GCM) 10K type strain sequencing project: providing services to taxonomists for standard genome sequencing and annotation.</title>
        <authorList>
            <consortium name="The Broad Institute Genomics Platform"/>
            <consortium name="The Broad Institute Genome Sequencing Center for Infectious Disease"/>
            <person name="Wu L."/>
            <person name="Ma J."/>
        </authorList>
    </citation>
    <scope>NUCLEOTIDE SEQUENCE [LARGE SCALE GENOMIC DNA]</scope>
    <source>
        <strain evidence="5">JCM 17440</strain>
    </source>
</reference>
<dbReference type="Proteomes" id="UP001501710">
    <property type="component" value="Unassembled WGS sequence"/>
</dbReference>
<dbReference type="SUPFAM" id="SSF56801">
    <property type="entry name" value="Acetyl-CoA synthetase-like"/>
    <property type="match status" value="1"/>
</dbReference>
<protein>
    <submittedName>
        <fullName evidence="4">Fatty acyl-AMP ligase</fullName>
    </submittedName>
</protein>
<evidence type="ECO:0000313" key="4">
    <source>
        <dbReference type="EMBL" id="GAA4236746.1"/>
    </source>
</evidence>
<dbReference type="InterPro" id="IPR040097">
    <property type="entry name" value="FAAL/FAAC"/>
</dbReference>
<dbReference type="PANTHER" id="PTHR22754">
    <property type="entry name" value="DISCO-INTERACTING PROTEIN 2 DIP2 -RELATED"/>
    <property type="match status" value="1"/>
</dbReference>